<sequence length="260" mass="28674">MLKKSFLQLTALSLALLLEPLIMGKMPATANQNILTKPELMRGELLALQRNRLRFKVPRIRPSGNLSGGTARGNCNADGTTKIEVIALMPNTNIGLTVAEKPTFLFRVSKTSVQEAKFKLLNEKGDTIIYEKNLPLTNTGDVRSFTLPADAPALEIGKEYQWEVVVNCDPDDPNGNPRVRTAIKRVQPSSTLVSKLVQAKLSDRPDLYAQEGIWIDALSTLAQLRVANPNDSELKEEWISLLESVGLQEIAKMPVMDSVP</sequence>
<gene>
    <name evidence="1" type="ORF">AVDCRST_MAG92-1448</name>
</gene>
<proteinExistence type="predicted"/>
<name>A0A6J4I1J1_9CYAN</name>
<evidence type="ECO:0000313" key="1">
    <source>
        <dbReference type="EMBL" id="CAA9239692.1"/>
    </source>
</evidence>
<accession>A0A6J4I1J1</accession>
<dbReference type="InterPro" id="IPR010328">
    <property type="entry name" value="DUF928"/>
</dbReference>
<reference evidence="1" key="1">
    <citation type="submission" date="2020-02" db="EMBL/GenBank/DDBJ databases">
        <authorList>
            <person name="Meier V. D."/>
        </authorList>
    </citation>
    <scope>NUCLEOTIDE SEQUENCE</scope>
    <source>
        <strain evidence="1">AVDCRST_MAG92</strain>
    </source>
</reference>
<organism evidence="1">
    <name type="scientific">uncultured Coleofasciculus sp</name>
    <dbReference type="NCBI Taxonomy" id="1267456"/>
    <lineage>
        <taxon>Bacteria</taxon>
        <taxon>Bacillati</taxon>
        <taxon>Cyanobacteriota</taxon>
        <taxon>Cyanophyceae</taxon>
        <taxon>Coleofasciculales</taxon>
        <taxon>Coleofasciculaceae</taxon>
        <taxon>Coleofasciculus</taxon>
        <taxon>environmental samples</taxon>
    </lineage>
</organism>
<protein>
    <submittedName>
        <fullName evidence="1">Membrane proteins related to metalloendopeptidases</fullName>
    </submittedName>
</protein>
<dbReference type="Pfam" id="PF06051">
    <property type="entry name" value="DUF928"/>
    <property type="match status" value="1"/>
</dbReference>
<dbReference type="EMBL" id="CADCTM010000209">
    <property type="protein sequence ID" value="CAA9239692.1"/>
    <property type="molecule type" value="Genomic_DNA"/>
</dbReference>
<dbReference type="AlphaFoldDB" id="A0A6J4I1J1"/>